<dbReference type="Gene3D" id="2.60.40.1080">
    <property type="match status" value="1"/>
</dbReference>
<dbReference type="eggNOG" id="COG2730">
    <property type="taxonomic scope" value="Bacteria"/>
</dbReference>
<organism evidence="12 13">
    <name type="scientific">Eubacterium cellulosolvens (strain ATCC 43171 / JCM 9499 / 6)</name>
    <name type="common">Cillobacterium cellulosolvens</name>
    <dbReference type="NCBI Taxonomy" id="633697"/>
    <lineage>
        <taxon>Bacteria</taxon>
        <taxon>Bacillati</taxon>
        <taxon>Bacillota</taxon>
        <taxon>Clostridia</taxon>
        <taxon>Eubacteriales</taxon>
        <taxon>Eubacteriaceae</taxon>
        <taxon>Eubacterium</taxon>
    </lineage>
</organism>
<feature type="signal peptide" evidence="9">
    <location>
        <begin position="1"/>
        <end position="30"/>
    </location>
</feature>
<keyword evidence="3" id="KW-0378">Hydrolase</keyword>
<dbReference type="InterPro" id="IPR005102">
    <property type="entry name" value="Carbo-bd_X2"/>
</dbReference>
<dbReference type="GO" id="GO:0030245">
    <property type="term" value="P:cellulose catabolic process"/>
    <property type="evidence" value="ECO:0007669"/>
    <property type="project" value="UniProtKB-KW"/>
</dbReference>
<dbReference type="InterPro" id="IPR014756">
    <property type="entry name" value="Ig_E-set"/>
</dbReference>
<reference evidence="12 13" key="2">
    <citation type="submission" date="2012-02" db="EMBL/GenBank/DDBJ databases">
        <title>Improved High-Quality Draft sequence of Eubacterium cellulosolvens 6.</title>
        <authorList>
            <consortium name="US DOE Joint Genome Institute"/>
            <person name="Lucas S."/>
            <person name="Han J."/>
            <person name="Lapidus A."/>
            <person name="Cheng J.-F."/>
            <person name="Goodwin L."/>
            <person name="Pitluck S."/>
            <person name="Peters L."/>
            <person name="Mikhailova N."/>
            <person name="Gu W."/>
            <person name="Detter J.C."/>
            <person name="Han C."/>
            <person name="Tapia R."/>
            <person name="Land M."/>
            <person name="Hauser L."/>
            <person name="Kyrpides N."/>
            <person name="Ivanova N."/>
            <person name="Pagani I."/>
            <person name="Johnson E."/>
            <person name="Mukhopadhyay B."/>
            <person name="Anderson I."/>
            <person name="Woyke T."/>
        </authorList>
    </citation>
    <scope>NUCLEOTIDE SEQUENCE [LARGE SCALE GENOMIC DNA]</scope>
    <source>
        <strain evidence="12 13">6</strain>
    </source>
</reference>
<keyword evidence="5" id="KW-0119">Carbohydrate metabolism</keyword>
<keyword evidence="7" id="KW-0624">Polysaccharide degradation</keyword>
<keyword evidence="13" id="KW-1185">Reference proteome</keyword>
<evidence type="ECO:0000259" key="11">
    <source>
        <dbReference type="Pfam" id="PF03442"/>
    </source>
</evidence>
<dbReference type="SUPFAM" id="SSF51445">
    <property type="entry name" value="(Trans)glycosidases"/>
    <property type="match status" value="1"/>
</dbReference>
<sequence>MKRTRKLLAILLALAVVLTTAQFGSSSAWAADADNGAKAETGTEKETVQYKQEKNTRKIQPFTEYSSQEYVELMGRGWNLGNSFDAVDTTPGIEDTGERAWGNPEVTKDLINTVIKKGFKSIRMPLTLWKRYDENYTIDPNWLKRYREVVDWATSQGIYVMVNIHHDSWIWLKDWDGSTSSPEYKGFIKLWEQLADYFKDESELVSFETINEPQFNKVNEIEKLDKINRAAVDTIRKSGGNNDKRMIIIPTLNTEASQDNLNRLNWSFLSGYPNDPNLIVTIHYYSEWLFSSNLGRTRFDELLRPDDETEKTPREYAKAMFERLKESLTDKGYGVIIGEYGLLGNDAGTDVLELGEELKYYEYINYLADQYKICIMVWDNGQFLHRTKYYWQLERLGEMLEKSMTERSSYASGLDMIYLKDDKSDDIKIPLTLNGNTFKGIKGLTEGKEYTYDKTSATITLKASYVNKAYDAMKKDEYGYAADLVFQFSAGCDWHQYLVKYGKPVYNPENEKVEGSVSGGITIPVNYNSARIEQVSIFQNGGLIGPNSSWWKYLECGNSYRPDYTNGTLLLKKQTFEGERPAKDGEIVLLIKYVDGQRDFISYTKKGDKLTFNGVKEMGEIEDPVFSSKVLIYLGETEMPDDYHVEDAQIYYNGWGTNTEKLLKDTTWAAPIEIVTDKVDKGVIGYFMDRYDKRVLNCFDLAIVERPVVSDVEVEAGETAASKITGVMEPEWNSPVTVTYDVKDDTIATVDEEGNVFGRRKGTTKLLVTVTQWGRTDTFEGTITVTGDKVITPTPGPTSTPTPKPTAKPKVKKAYKDLDLDGTIASGKILP</sequence>
<dbReference type="EMBL" id="CM001487">
    <property type="protein sequence ID" value="EIM56974.1"/>
    <property type="molecule type" value="Genomic_DNA"/>
</dbReference>
<proteinExistence type="inferred from homology"/>
<keyword evidence="4" id="KW-0136">Cellulose degradation</keyword>
<dbReference type="PANTHER" id="PTHR31297:SF41">
    <property type="entry name" value="ENDOGLUCANASE, PUTATIVE (AFU_ORTHOLOGUE AFUA_5G01830)-RELATED"/>
    <property type="match status" value="1"/>
</dbReference>
<reference evidence="12 13" key="1">
    <citation type="submission" date="2010-08" db="EMBL/GenBank/DDBJ databases">
        <authorList>
            <consortium name="US DOE Joint Genome Institute (JGI-PGF)"/>
            <person name="Lucas S."/>
            <person name="Copeland A."/>
            <person name="Lapidus A."/>
            <person name="Cheng J.-F."/>
            <person name="Bruce D."/>
            <person name="Goodwin L."/>
            <person name="Pitluck S."/>
            <person name="Land M.L."/>
            <person name="Hauser L."/>
            <person name="Chang Y.-J."/>
            <person name="Anderson I.J."/>
            <person name="Johnson E."/>
            <person name="Mulhopadhyay B."/>
            <person name="Kyrpides N."/>
            <person name="Woyke T.J."/>
        </authorList>
    </citation>
    <scope>NUCLEOTIDE SEQUENCE [LARGE SCALE GENOMIC DNA]</scope>
    <source>
        <strain evidence="12 13">6</strain>
    </source>
</reference>
<keyword evidence="2 9" id="KW-0732">Signal</keyword>
<dbReference type="InterPro" id="IPR017853">
    <property type="entry name" value="GH"/>
</dbReference>
<dbReference type="SUPFAM" id="SSF81296">
    <property type="entry name" value="E set domains"/>
    <property type="match status" value="1"/>
</dbReference>
<dbReference type="GO" id="GO:0009986">
    <property type="term" value="C:cell surface"/>
    <property type="evidence" value="ECO:0007669"/>
    <property type="project" value="TreeGrafter"/>
</dbReference>
<dbReference type="Pfam" id="PF03442">
    <property type="entry name" value="CBM_X2"/>
    <property type="match status" value="1"/>
</dbReference>
<evidence type="ECO:0000256" key="2">
    <source>
        <dbReference type="ARBA" id="ARBA00022729"/>
    </source>
</evidence>
<dbReference type="Gene3D" id="2.60.40.10">
    <property type="entry name" value="Immunoglobulins"/>
    <property type="match status" value="1"/>
</dbReference>
<dbReference type="Proteomes" id="UP000005753">
    <property type="component" value="Chromosome"/>
</dbReference>
<dbReference type="InterPro" id="IPR013783">
    <property type="entry name" value="Ig-like_fold"/>
</dbReference>
<feature type="domain" description="Carbohydrate binding X2" evidence="11">
    <location>
        <begin position="420"/>
        <end position="494"/>
    </location>
</feature>
<keyword evidence="6" id="KW-0326">Glycosidase</keyword>
<dbReference type="InterPro" id="IPR001547">
    <property type="entry name" value="Glyco_hydro_5"/>
</dbReference>
<feature type="compositionally biased region" description="Basic and acidic residues" evidence="8">
    <location>
        <begin position="35"/>
        <end position="52"/>
    </location>
</feature>
<feature type="domain" description="Glycoside hydrolase family 5" evidence="10">
    <location>
        <begin position="96"/>
        <end position="382"/>
    </location>
</feature>
<feature type="compositionally biased region" description="Pro residues" evidence="8">
    <location>
        <begin position="794"/>
        <end position="806"/>
    </location>
</feature>
<dbReference type="GO" id="GO:0005576">
    <property type="term" value="C:extracellular region"/>
    <property type="evidence" value="ECO:0007669"/>
    <property type="project" value="TreeGrafter"/>
</dbReference>
<dbReference type="Pfam" id="PF00150">
    <property type="entry name" value="Cellulase"/>
    <property type="match status" value="1"/>
</dbReference>
<name>I5AT51_EUBC6</name>
<evidence type="ECO:0000313" key="13">
    <source>
        <dbReference type="Proteomes" id="UP000005753"/>
    </source>
</evidence>
<dbReference type="PANTHER" id="PTHR31297">
    <property type="entry name" value="GLUCAN ENDO-1,6-BETA-GLUCOSIDASE B"/>
    <property type="match status" value="1"/>
</dbReference>
<gene>
    <name evidence="12" type="ORF">EubceDRAFT1_1157</name>
</gene>
<evidence type="ECO:0000256" key="5">
    <source>
        <dbReference type="ARBA" id="ARBA00023277"/>
    </source>
</evidence>
<dbReference type="STRING" id="633697.EubceDRAFT1_1157"/>
<evidence type="ECO:0000256" key="1">
    <source>
        <dbReference type="ARBA" id="ARBA00005641"/>
    </source>
</evidence>
<evidence type="ECO:0000313" key="12">
    <source>
        <dbReference type="EMBL" id="EIM56974.1"/>
    </source>
</evidence>
<dbReference type="InterPro" id="IPR050386">
    <property type="entry name" value="Glycosyl_hydrolase_5"/>
</dbReference>
<feature type="chain" id="PRO_5003699413" evidence="9">
    <location>
        <begin position="31"/>
        <end position="831"/>
    </location>
</feature>
<accession>I5AT51</accession>
<comment type="similarity">
    <text evidence="1">Belongs to the glycosyl hydrolase 5 (cellulase A) family.</text>
</comment>
<evidence type="ECO:0000256" key="7">
    <source>
        <dbReference type="ARBA" id="ARBA00023326"/>
    </source>
</evidence>
<evidence type="ECO:0000259" key="10">
    <source>
        <dbReference type="Pfam" id="PF00150"/>
    </source>
</evidence>
<evidence type="ECO:0000256" key="4">
    <source>
        <dbReference type="ARBA" id="ARBA00023001"/>
    </source>
</evidence>
<dbReference type="AlphaFoldDB" id="I5AT51"/>
<feature type="region of interest" description="Disordered" evidence="8">
    <location>
        <begin position="790"/>
        <end position="812"/>
    </location>
</feature>
<dbReference type="HOGENOM" id="CLU_310544_0_0_9"/>
<evidence type="ECO:0000256" key="9">
    <source>
        <dbReference type="SAM" id="SignalP"/>
    </source>
</evidence>
<dbReference type="Gene3D" id="3.20.20.80">
    <property type="entry name" value="Glycosidases"/>
    <property type="match status" value="1"/>
</dbReference>
<evidence type="ECO:0000256" key="8">
    <source>
        <dbReference type="SAM" id="MobiDB-lite"/>
    </source>
</evidence>
<protein>
    <submittedName>
        <fullName evidence="12">Endoglucanase</fullName>
    </submittedName>
</protein>
<dbReference type="GO" id="GO:0008422">
    <property type="term" value="F:beta-glucosidase activity"/>
    <property type="evidence" value="ECO:0007669"/>
    <property type="project" value="TreeGrafter"/>
</dbReference>
<feature type="region of interest" description="Disordered" evidence="8">
    <location>
        <begin position="33"/>
        <end position="52"/>
    </location>
</feature>
<evidence type="ECO:0000256" key="6">
    <source>
        <dbReference type="ARBA" id="ARBA00023295"/>
    </source>
</evidence>
<evidence type="ECO:0000256" key="3">
    <source>
        <dbReference type="ARBA" id="ARBA00022801"/>
    </source>
</evidence>